<dbReference type="EMBL" id="MHLN01000028">
    <property type="protein sequence ID" value="OGZ10979.1"/>
    <property type="molecule type" value="Genomic_DNA"/>
</dbReference>
<sequence length="68" mass="8176">MTRIIIATLVLMLVGYLLYGVQRVWRRSRKKDELEAVETEGEVLKFDEQIVREQRAQRLRREDLKSQD</sequence>
<protein>
    <submittedName>
        <fullName evidence="1">Uncharacterized protein</fullName>
    </submittedName>
</protein>
<accession>A0A1G2DBH2</accession>
<name>A0A1G2DBH2_9BACT</name>
<proteinExistence type="predicted"/>
<organism evidence="1 2">
    <name type="scientific">Candidatus Lloydbacteria bacterium RIFCSPHIGHO2_02_FULL_51_22</name>
    <dbReference type="NCBI Taxonomy" id="1798663"/>
    <lineage>
        <taxon>Bacteria</taxon>
        <taxon>Candidatus Lloydiibacteriota</taxon>
    </lineage>
</organism>
<reference evidence="1 2" key="1">
    <citation type="journal article" date="2016" name="Nat. Commun.">
        <title>Thousands of microbial genomes shed light on interconnected biogeochemical processes in an aquifer system.</title>
        <authorList>
            <person name="Anantharaman K."/>
            <person name="Brown C.T."/>
            <person name="Hug L.A."/>
            <person name="Sharon I."/>
            <person name="Castelle C.J."/>
            <person name="Probst A.J."/>
            <person name="Thomas B.C."/>
            <person name="Singh A."/>
            <person name="Wilkins M.J."/>
            <person name="Karaoz U."/>
            <person name="Brodie E.L."/>
            <person name="Williams K.H."/>
            <person name="Hubbard S.S."/>
            <person name="Banfield J.F."/>
        </authorList>
    </citation>
    <scope>NUCLEOTIDE SEQUENCE [LARGE SCALE GENOMIC DNA]</scope>
</reference>
<gene>
    <name evidence="1" type="ORF">A3D67_03520</name>
</gene>
<evidence type="ECO:0000313" key="1">
    <source>
        <dbReference type="EMBL" id="OGZ10979.1"/>
    </source>
</evidence>
<dbReference type="AlphaFoldDB" id="A0A1G2DBH2"/>
<comment type="caution">
    <text evidence="1">The sequence shown here is derived from an EMBL/GenBank/DDBJ whole genome shotgun (WGS) entry which is preliminary data.</text>
</comment>
<dbReference type="Proteomes" id="UP000178099">
    <property type="component" value="Unassembled WGS sequence"/>
</dbReference>
<evidence type="ECO:0000313" key="2">
    <source>
        <dbReference type="Proteomes" id="UP000178099"/>
    </source>
</evidence>